<dbReference type="EMBL" id="JAHUTI010013971">
    <property type="protein sequence ID" value="MED6237145.1"/>
    <property type="molecule type" value="Genomic_DNA"/>
</dbReference>
<keyword evidence="2" id="KW-1185">Reference proteome</keyword>
<evidence type="ECO:0000313" key="2">
    <source>
        <dbReference type="Proteomes" id="UP001345963"/>
    </source>
</evidence>
<evidence type="ECO:0000313" key="1">
    <source>
        <dbReference type="EMBL" id="MED6237145.1"/>
    </source>
</evidence>
<accession>A0ABU7AI22</accession>
<sequence>MIEFVTNHTSFCVHNTNPTRTATCFPTIKPRNSSDPRAALGQAMGENKDLTIPREQNRLQPPTGCMEKPWIQK</sequence>
<organism evidence="1 2">
    <name type="scientific">Ataeniobius toweri</name>
    <dbReference type="NCBI Taxonomy" id="208326"/>
    <lineage>
        <taxon>Eukaryota</taxon>
        <taxon>Metazoa</taxon>
        <taxon>Chordata</taxon>
        <taxon>Craniata</taxon>
        <taxon>Vertebrata</taxon>
        <taxon>Euteleostomi</taxon>
        <taxon>Actinopterygii</taxon>
        <taxon>Neopterygii</taxon>
        <taxon>Teleostei</taxon>
        <taxon>Neoteleostei</taxon>
        <taxon>Acanthomorphata</taxon>
        <taxon>Ovalentaria</taxon>
        <taxon>Atherinomorphae</taxon>
        <taxon>Cyprinodontiformes</taxon>
        <taxon>Goodeidae</taxon>
        <taxon>Ataeniobius</taxon>
    </lineage>
</organism>
<comment type="caution">
    <text evidence="1">The sequence shown here is derived from an EMBL/GenBank/DDBJ whole genome shotgun (WGS) entry which is preliminary data.</text>
</comment>
<proteinExistence type="predicted"/>
<dbReference type="Proteomes" id="UP001345963">
    <property type="component" value="Unassembled WGS sequence"/>
</dbReference>
<protein>
    <submittedName>
        <fullName evidence="1">Uncharacterized protein</fullName>
    </submittedName>
</protein>
<name>A0ABU7AI22_9TELE</name>
<reference evidence="1 2" key="1">
    <citation type="submission" date="2021-07" db="EMBL/GenBank/DDBJ databases">
        <authorList>
            <person name="Palmer J.M."/>
        </authorList>
    </citation>
    <scope>NUCLEOTIDE SEQUENCE [LARGE SCALE GENOMIC DNA]</scope>
    <source>
        <strain evidence="1 2">AT_MEX2019</strain>
        <tissue evidence="1">Muscle</tissue>
    </source>
</reference>
<gene>
    <name evidence="1" type="ORF">ATANTOWER_019709</name>
</gene>